<sequence>MPTAVPMTQPTMPTEAPQRRVEEGIKERNRYHDHKENRRPQWRKEKSQALQSAES</sequence>
<keyword evidence="3" id="KW-1185">Reference proteome</keyword>
<dbReference type="EMBL" id="JAIWYP010000003">
    <property type="protein sequence ID" value="KAH3849495.1"/>
    <property type="molecule type" value="Genomic_DNA"/>
</dbReference>
<proteinExistence type="predicted"/>
<feature type="compositionally biased region" description="Basic and acidic residues" evidence="1">
    <location>
        <begin position="17"/>
        <end position="47"/>
    </location>
</feature>
<evidence type="ECO:0000256" key="1">
    <source>
        <dbReference type="SAM" id="MobiDB-lite"/>
    </source>
</evidence>
<comment type="caution">
    <text evidence="2">The sequence shown here is derived from an EMBL/GenBank/DDBJ whole genome shotgun (WGS) entry which is preliminary data.</text>
</comment>
<evidence type="ECO:0000313" key="2">
    <source>
        <dbReference type="EMBL" id="KAH3849495.1"/>
    </source>
</evidence>
<feature type="region of interest" description="Disordered" evidence="1">
    <location>
        <begin position="1"/>
        <end position="55"/>
    </location>
</feature>
<evidence type="ECO:0000313" key="3">
    <source>
        <dbReference type="Proteomes" id="UP000828390"/>
    </source>
</evidence>
<organism evidence="2 3">
    <name type="scientific">Dreissena polymorpha</name>
    <name type="common">Zebra mussel</name>
    <name type="synonym">Mytilus polymorpha</name>
    <dbReference type="NCBI Taxonomy" id="45954"/>
    <lineage>
        <taxon>Eukaryota</taxon>
        <taxon>Metazoa</taxon>
        <taxon>Spiralia</taxon>
        <taxon>Lophotrochozoa</taxon>
        <taxon>Mollusca</taxon>
        <taxon>Bivalvia</taxon>
        <taxon>Autobranchia</taxon>
        <taxon>Heteroconchia</taxon>
        <taxon>Euheterodonta</taxon>
        <taxon>Imparidentia</taxon>
        <taxon>Neoheterodontei</taxon>
        <taxon>Myida</taxon>
        <taxon>Dreissenoidea</taxon>
        <taxon>Dreissenidae</taxon>
        <taxon>Dreissena</taxon>
    </lineage>
</organism>
<protein>
    <submittedName>
        <fullName evidence="2">Uncharacterized protein</fullName>
    </submittedName>
</protein>
<accession>A0A9D4R150</accession>
<gene>
    <name evidence="2" type="ORF">DPMN_091898</name>
</gene>
<feature type="compositionally biased region" description="Polar residues" evidence="1">
    <location>
        <begin position="1"/>
        <end position="12"/>
    </location>
</feature>
<dbReference type="AlphaFoldDB" id="A0A9D4R150"/>
<reference evidence="2" key="1">
    <citation type="journal article" date="2019" name="bioRxiv">
        <title>The Genome of the Zebra Mussel, Dreissena polymorpha: A Resource for Invasive Species Research.</title>
        <authorList>
            <person name="McCartney M.A."/>
            <person name="Auch B."/>
            <person name="Kono T."/>
            <person name="Mallez S."/>
            <person name="Zhang Y."/>
            <person name="Obille A."/>
            <person name="Becker A."/>
            <person name="Abrahante J.E."/>
            <person name="Garbe J."/>
            <person name="Badalamenti J.P."/>
            <person name="Herman A."/>
            <person name="Mangelson H."/>
            <person name="Liachko I."/>
            <person name="Sullivan S."/>
            <person name="Sone E.D."/>
            <person name="Koren S."/>
            <person name="Silverstein K.A.T."/>
            <person name="Beckman K.B."/>
            <person name="Gohl D.M."/>
        </authorList>
    </citation>
    <scope>NUCLEOTIDE SEQUENCE</scope>
    <source>
        <strain evidence="2">Duluth1</strain>
        <tissue evidence="2">Whole animal</tissue>
    </source>
</reference>
<reference evidence="2" key="2">
    <citation type="submission" date="2020-11" db="EMBL/GenBank/DDBJ databases">
        <authorList>
            <person name="McCartney M.A."/>
            <person name="Auch B."/>
            <person name="Kono T."/>
            <person name="Mallez S."/>
            <person name="Becker A."/>
            <person name="Gohl D.M."/>
            <person name="Silverstein K.A.T."/>
            <person name="Koren S."/>
            <person name="Bechman K.B."/>
            <person name="Herman A."/>
            <person name="Abrahante J.E."/>
            <person name="Garbe J."/>
        </authorList>
    </citation>
    <scope>NUCLEOTIDE SEQUENCE</scope>
    <source>
        <strain evidence="2">Duluth1</strain>
        <tissue evidence="2">Whole animal</tissue>
    </source>
</reference>
<name>A0A9D4R150_DREPO</name>
<dbReference type="Proteomes" id="UP000828390">
    <property type="component" value="Unassembled WGS sequence"/>
</dbReference>